<sequence>MQDYITELVLLLIVIVAMNFVKSVPYINILLIRQEVGFFLVFLFVMFIFSPRVKHTVIFILGVVFSLLMFFSLLQSKFLTEQMGNVLYAFLLIGFIQFLFSLRKK</sequence>
<evidence type="ECO:0000313" key="2">
    <source>
        <dbReference type="EMBL" id="OGK29805.1"/>
    </source>
</evidence>
<comment type="caution">
    <text evidence="2">The sequence shown here is derived from an EMBL/GenBank/DDBJ whole genome shotgun (WGS) entry which is preliminary data.</text>
</comment>
<keyword evidence="1" id="KW-0472">Membrane</keyword>
<dbReference type="AlphaFoldDB" id="A0A1F7HFI1"/>
<keyword evidence="1" id="KW-0812">Transmembrane</keyword>
<evidence type="ECO:0000313" key="3">
    <source>
        <dbReference type="Proteomes" id="UP000177199"/>
    </source>
</evidence>
<dbReference type="Proteomes" id="UP000177199">
    <property type="component" value="Unassembled WGS sequence"/>
</dbReference>
<dbReference type="EMBL" id="MFZV01000057">
    <property type="protein sequence ID" value="OGK29805.1"/>
    <property type="molecule type" value="Genomic_DNA"/>
</dbReference>
<keyword evidence="1" id="KW-1133">Transmembrane helix</keyword>
<protein>
    <submittedName>
        <fullName evidence="2">Uncharacterized protein</fullName>
    </submittedName>
</protein>
<accession>A0A1F7HFI1</accession>
<proteinExistence type="predicted"/>
<name>A0A1F7HFI1_9BACT</name>
<reference evidence="2 3" key="1">
    <citation type="journal article" date="2016" name="Nat. Commun.">
        <title>Thousands of microbial genomes shed light on interconnected biogeochemical processes in an aquifer system.</title>
        <authorList>
            <person name="Anantharaman K."/>
            <person name="Brown C.T."/>
            <person name="Hug L.A."/>
            <person name="Sharon I."/>
            <person name="Castelle C.J."/>
            <person name="Probst A.J."/>
            <person name="Thomas B.C."/>
            <person name="Singh A."/>
            <person name="Wilkins M.J."/>
            <person name="Karaoz U."/>
            <person name="Brodie E.L."/>
            <person name="Williams K.H."/>
            <person name="Hubbard S.S."/>
            <person name="Banfield J.F."/>
        </authorList>
    </citation>
    <scope>NUCLEOTIDE SEQUENCE [LARGE SCALE GENOMIC DNA]</scope>
</reference>
<feature type="transmembrane region" description="Helical" evidence="1">
    <location>
        <begin position="5"/>
        <end position="21"/>
    </location>
</feature>
<feature type="transmembrane region" description="Helical" evidence="1">
    <location>
        <begin position="86"/>
        <end position="102"/>
    </location>
</feature>
<feature type="transmembrane region" description="Helical" evidence="1">
    <location>
        <begin position="27"/>
        <end position="49"/>
    </location>
</feature>
<gene>
    <name evidence="2" type="ORF">A3F29_01905</name>
</gene>
<evidence type="ECO:0000256" key="1">
    <source>
        <dbReference type="SAM" id="Phobius"/>
    </source>
</evidence>
<feature type="transmembrane region" description="Helical" evidence="1">
    <location>
        <begin position="56"/>
        <end position="74"/>
    </location>
</feature>
<organism evidence="2 3">
    <name type="scientific">Candidatus Roizmanbacteria bacterium RIFCSPHIGHO2_12_FULL_33_9</name>
    <dbReference type="NCBI Taxonomy" id="1802045"/>
    <lineage>
        <taxon>Bacteria</taxon>
        <taxon>Candidatus Roizmaniibacteriota</taxon>
    </lineage>
</organism>